<keyword evidence="1" id="KW-1133">Transmembrane helix</keyword>
<dbReference type="Proteomes" id="UP000011543">
    <property type="component" value="Unassembled WGS sequence"/>
</dbReference>
<feature type="transmembrane region" description="Helical" evidence="1">
    <location>
        <begin position="94"/>
        <end position="111"/>
    </location>
</feature>
<gene>
    <name evidence="2" type="ORF">C500_05745</name>
</gene>
<accession>L9V3K4</accession>
<feature type="transmembrane region" description="Helical" evidence="1">
    <location>
        <begin position="70"/>
        <end position="89"/>
    </location>
</feature>
<keyword evidence="1" id="KW-0812">Transmembrane</keyword>
<proteinExistence type="predicted"/>
<comment type="caution">
    <text evidence="2">The sequence shown here is derived from an EMBL/GenBank/DDBJ whole genome shotgun (WGS) entry which is preliminary data.</text>
</comment>
<evidence type="ECO:0000256" key="1">
    <source>
        <dbReference type="SAM" id="Phobius"/>
    </source>
</evidence>
<feature type="transmembrane region" description="Helical" evidence="1">
    <location>
        <begin position="40"/>
        <end position="58"/>
    </location>
</feature>
<dbReference type="PATRIC" id="fig|547559.17.peg.1108"/>
<name>L9V3K4_NATMM</name>
<protein>
    <submittedName>
        <fullName evidence="2">Uncharacterized protein</fullName>
    </submittedName>
</protein>
<evidence type="ECO:0000313" key="3">
    <source>
        <dbReference type="Proteomes" id="UP000011543"/>
    </source>
</evidence>
<sequence length="149" mass="15662">MVISGEESVVRRTRTAKLSAGRENVSADAMAEMVDVQQETIGVGTVAALVLYGYGTFVDETLFGYEATTLAMWVFVGTFAAVAVFHGAYGRRDFAAAHGTAALGLGVFLLASDGRQALLGLLLLLGGGIYIAITTIRVRRELNEAAGSE</sequence>
<keyword evidence="1" id="KW-0472">Membrane</keyword>
<dbReference type="EMBL" id="AOHS01000024">
    <property type="protein sequence ID" value="ELY31629.1"/>
    <property type="molecule type" value="Genomic_DNA"/>
</dbReference>
<organism evidence="2 3">
    <name type="scientific">Natrialba magadii (strain ATCC 43099 / DSM 3394 / CCM 3739 / CIP 104546 / IAM 13178 / JCM 8861 / NBRC 102185 / NCIMB 2190 / MS3)</name>
    <name type="common">Natronobacterium magadii</name>
    <dbReference type="NCBI Taxonomy" id="547559"/>
    <lineage>
        <taxon>Archaea</taxon>
        <taxon>Methanobacteriati</taxon>
        <taxon>Methanobacteriota</taxon>
        <taxon>Stenosarchaea group</taxon>
        <taxon>Halobacteria</taxon>
        <taxon>Halobacteriales</taxon>
        <taxon>Natrialbaceae</taxon>
        <taxon>Natrialba</taxon>
    </lineage>
</organism>
<dbReference type="AlphaFoldDB" id="L9V3K4"/>
<reference evidence="2 3" key="1">
    <citation type="journal article" date="2014" name="PLoS Genet.">
        <title>Phylogenetically driven sequencing of extremely halophilic archaea reveals strategies for static and dynamic osmo-response.</title>
        <authorList>
            <person name="Becker E.A."/>
            <person name="Seitzer P.M."/>
            <person name="Tritt A."/>
            <person name="Larsen D."/>
            <person name="Krusor M."/>
            <person name="Yao A.I."/>
            <person name="Wu D."/>
            <person name="Madern D."/>
            <person name="Eisen J.A."/>
            <person name="Darling A.E."/>
            <person name="Facciotti M.T."/>
        </authorList>
    </citation>
    <scope>NUCLEOTIDE SEQUENCE [LARGE SCALE GENOMIC DNA]</scope>
    <source>
        <strain evidence="3">ATCC 43099 / DSM 3394 / CCM 3739 / CIP 104546 / IAM 13178 / JCM 8861 / NBRC 102185 / NCIMB 2190 / MS3</strain>
    </source>
</reference>
<feature type="transmembrane region" description="Helical" evidence="1">
    <location>
        <begin position="117"/>
        <end position="136"/>
    </location>
</feature>
<evidence type="ECO:0000313" key="2">
    <source>
        <dbReference type="EMBL" id="ELY31629.1"/>
    </source>
</evidence>